<name>A0A2H9TAX7_9ZZZZ</name>
<protein>
    <submittedName>
        <fullName evidence="6">Dipeptidyl-peptidase 5</fullName>
        <ecNumber evidence="6">3.4.14.-</ecNumber>
    </submittedName>
</protein>
<dbReference type="Gene3D" id="2.120.10.30">
    <property type="entry name" value="TolB, C-terminal domain"/>
    <property type="match status" value="1"/>
</dbReference>
<keyword evidence="3" id="KW-0732">Signal</keyword>
<evidence type="ECO:0000259" key="5">
    <source>
        <dbReference type="Pfam" id="PF04052"/>
    </source>
</evidence>
<dbReference type="HAMAP" id="MF_00671">
    <property type="entry name" value="TolB"/>
    <property type="match status" value="1"/>
</dbReference>
<dbReference type="InterPro" id="IPR011042">
    <property type="entry name" value="6-blade_b-propeller_TolB-like"/>
</dbReference>
<keyword evidence="6" id="KW-0378">Hydrolase</keyword>
<comment type="subcellular location">
    <subcellularLocation>
        <location evidence="1">Periplasm</location>
    </subcellularLocation>
</comment>
<dbReference type="EMBL" id="NSIT01000021">
    <property type="protein sequence ID" value="PJE80347.1"/>
    <property type="molecule type" value="Genomic_DNA"/>
</dbReference>
<dbReference type="GO" id="GO:0016787">
    <property type="term" value="F:hydrolase activity"/>
    <property type="evidence" value="ECO:0007669"/>
    <property type="project" value="UniProtKB-KW"/>
</dbReference>
<evidence type="ECO:0000313" key="6">
    <source>
        <dbReference type="EMBL" id="PJE80347.1"/>
    </source>
</evidence>
<dbReference type="Pfam" id="PF04052">
    <property type="entry name" value="TolB_N"/>
    <property type="match status" value="1"/>
</dbReference>
<comment type="similarity">
    <text evidence="2">Belongs to the TolB family.</text>
</comment>
<dbReference type="SUPFAM" id="SSF69304">
    <property type="entry name" value="Tricorn protease N-terminal domain"/>
    <property type="match status" value="1"/>
</dbReference>
<organism evidence="6">
    <name type="scientific">invertebrate metagenome</name>
    <dbReference type="NCBI Taxonomy" id="1711999"/>
    <lineage>
        <taxon>unclassified sequences</taxon>
        <taxon>metagenomes</taxon>
        <taxon>organismal metagenomes</taxon>
    </lineage>
</organism>
<dbReference type="AlphaFoldDB" id="A0A2H9TAX7"/>
<dbReference type="GO" id="GO:0042597">
    <property type="term" value="C:periplasmic space"/>
    <property type="evidence" value="ECO:0007669"/>
    <property type="project" value="UniProtKB-SubCell"/>
</dbReference>
<dbReference type="PANTHER" id="PTHR36842">
    <property type="entry name" value="PROTEIN TOLB HOMOLOG"/>
    <property type="match status" value="1"/>
</dbReference>
<dbReference type="Pfam" id="PF07676">
    <property type="entry name" value="PD40"/>
    <property type="match status" value="3"/>
</dbReference>
<proteinExistence type="inferred from homology"/>
<dbReference type="InterPro" id="IPR007195">
    <property type="entry name" value="TolB_N"/>
</dbReference>
<dbReference type="InterPro" id="IPR014167">
    <property type="entry name" value="Tol-Pal_TolB"/>
</dbReference>
<evidence type="ECO:0000256" key="3">
    <source>
        <dbReference type="ARBA" id="ARBA00022729"/>
    </source>
</evidence>
<dbReference type="SUPFAM" id="SSF52964">
    <property type="entry name" value="TolB, N-terminal domain"/>
    <property type="match status" value="1"/>
</dbReference>
<feature type="domain" description="TolB N-terminal" evidence="5">
    <location>
        <begin position="25"/>
        <end position="127"/>
    </location>
</feature>
<accession>A0A2H9TAX7</accession>
<dbReference type="PANTHER" id="PTHR36842:SF1">
    <property type="entry name" value="PROTEIN TOLB"/>
    <property type="match status" value="1"/>
</dbReference>
<dbReference type="Gene3D" id="3.40.50.10070">
    <property type="entry name" value="TolB, N-terminal domain"/>
    <property type="match status" value="1"/>
</dbReference>
<dbReference type="EC" id="3.4.14.-" evidence="6"/>
<evidence type="ECO:0000256" key="2">
    <source>
        <dbReference type="ARBA" id="ARBA00009820"/>
    </source>
</evidence>
<evidence type="ECO:0000256" key="1">
    <source>
        <dbReference type="ARBA" id="ARBA00004418"/>
    </source>
</evidence>
<dbReference type="GO" id="GO:0017038">
    <property type="term" value="P:protein import"/>
    <property type="evidence" value="ECO:0007669"/>
    <property type="project" value="InterPro"/>
</dbReference>
<keyword evidence="4" id="KW-0574">Periplasm</keyword>
<comment type="caution">
    <text evidence="6">The sequence shown here is derived from an EMBL/GenBank/DDBJ whole genome shotgun (WGS) entry which is preliminary data.</text>
</comment>
<dbReference type="InterPro" id="IPR011659">
    <property type="entry name" value="WD40"/>
</dbReference>
<gene>
    <name evidence="6" type="primary">dpp5</name>
    <name evidence="6" type="ORF">CI610_00680</name>
</gene>
<reference evidence="6" key="1">
    <citation type="journal article" date="2017" name="Appl. Environ. Microbiol.">
        <title>Molecular characterization of an Endozoicomonas-like organism causing infection in king scallop Pecten maximus L.</title>
        <authorList>
            <person name="Cano I."/>
            <person name="van Aerle R."/>
            <person name="Ross S."/>
            <person name="Verner-Jeffreys D.W."/>
            <person name="Paley R.K."/>
            <person name="Rimmer G."/>
            <person name="Ryder D."/>
            <person name="Hooper P."/>
            <person name="Stone D."/>
            <person name="Feist S.W."/>
        </authorList>
    </citation>
    <scope>NUCLEOTIDE SEQUENCE</scope>
</reference>
<sequence length="468" mass="51762">MKRCCRQLFFLLSCFLLVQVAQAALTIEVTKGSDSATKIAVSPFGWQGNTLLPEDMAGIVENDLHLSGMFTPVSRNNMLSRPDEEQEVVYRDWDILGASYLVTGRITKKANTYALTYELYDVLKRRKILSSTARGNTAQLRALAHHVSDVIYQKITGLKGDFSTRIMYVTSREITPARQQVDNRGKTIRIPAQYEYRLNYADADGEQARVILTSPEPILSPAWSPDGKQVAYASFETGRSAIFIQDLLTGHREQVTHFQGQTSSPAWSPDGKSLAMAVSRIADGNPDIYVMDMATRRFNQVTRHYAIDTEPAWMPDGKSLVFTSNRGGGAQIYQQFLEWLAEGKVRPVAGRSARRLTFEGRFNARAKVVPDGSALVLVHKAEKGSTFSIALQPLQGARQQIQVLTFSSMDDAPSIGPGGRRLIYSVQGNAKRAGELAIMSIDGRVKSRLPATEGSVREPAWGPAVDLR</sequence>
<dbReference type="NCBIfam" id="TIGR02800">
    <property type="entry name" value="propeller_TolB"/>
    <property type="match status" value="1"/>
</dbReference>
<evidence type="ECO:0000256" key="4">
    <source>
        <dbReference type="ARBA" id="ARBA00022764"/>
    </source>
</evidence>